<feature type="compositionally biased region" description="Basic and acidic residues" evidence="7">
    <location>
        <begin position="191"/>
        <end position="210"/>
    </location>
</feature>
<proteinExistence type="inferred from homology"/>
<feature type="region of interest" description="Disordered" evidence="7">
    <location>
        <begin position="224"/>
        <end position="251"/>
    </location>
</feature>
<keyword evidence="3" id="KW-0698">rRNA processing</keyword>
<evidence type="ECO:0000313" key="9">
    <source>
        <dbReference type="Proteomes" id="UP000186303"/>
    </source>
</evidence>
<keyword evidence="4" id="KW-0539">Nucleus</keyword>
<evidence type="ECO:0000256" key="7">
    <source>
        <dbReference type="SAM" id="MobiDB-lite"/>
    </source>
</evidence>
<dbReference type="VEuPathDB" id="FungiDB:MSYG_3881"/>
<dbReference type="STRING" id="1230383.A0A1M8AAR1"/>
<dbReference type="InterPro" id="IPR012173">
    <property type="entry name" value="Mpp10"/>
</dbReference>
<dbReference type="Pfam" id="PF04006">
    <property type="entry name" value="Mpp10"/>
    <property type="match status" value="1"/>
</dbReference>
<dbReference type="OMA" id="MHRFVEE"/>
<dbReference type="GO" id="GO:0005732">
    <property type="term" value="C:sno(s)RNA-containing ribonucleoprotein complex"/>
    <property type="evidence" value="ECO:0007669"/>
    <property type="project" value="InterPro"/>
</dbReference>
<dbReference type="Proteomes" id="UP000186303">
    <property type="component" value="Chromosome 6"/>
</dbReference>
<protein>
    <submittedName>
        <fullName evidence="8">Similar to S.cerevisiae protein MPP10 (Component of the SSU processome and 90S preribosome)</fullName>
    </submittedName>
</protein>
<feature type="region of interest" description="Disordered" evidence="7">
    <location>
        <begin position="264"/>
        <end position="500"/>
    </location>
</feature>
<feature type="compositionally biased region" description="Basic and acidic residues" evidence="7">
    <location>
        <begin position="334"/>
        <end position="352"/>
    </location>
</feature>
<feature type="region of interest" description="Disordered" evidence="7">
    <location>
        <begin position="120"/>
        <end position="212"/>
    </location>
</feature>
<keyword evidence="5" id="KW-0687">Ribonucleoprotein</keyword>
<evidence type="ECO:0000256" key="2">
    <source>
        <dbReference type="ARBA" id="ARBA00022517"/>
    </source>
</evidence>
<comment type="similarity">
    <text evidence="6">Belongs to the MPP10 family.</text>
</comment>
<name>A0A1M8AAR1_MALS4</name>
<keyword evidence="9" id="KW-1185">Reference proteome</keyword>
<evidence type="ECO:0000256" key="6">
    <source>
        <dbReference type="ARBA" id="ARBA00029455"/>
    </source>
</evidence>
<evidence type="ECO:0000256" key="4">
    <source>
        <dbReference type="ARBA" id="ARBA00023242"/>
    </source>
</evidence>
<dbReference type="OrthoDB" id="445326at2759"/>
<feature type="compositionally biased region" description="Low complexity" evidence="7">
    <location>
        <begin position="789"/>
        <end position="807"/>
    </location>
</feature>
<dbReference type="GO" id="GO:0034457">
    <property type="term" value="C:Mpp10 complex"/>
    <property type="evidence" value="ECO:0007669"/>
    <property type="project" value="InterPro"/>
</dbReference>
<feature type="compositionally biased region" description="Acidic residues" evidence="7">
    <location>
        <begin position="279"/>
        <end position="306"/>
    </location>
</feature>
<feature type="region of interest" description="Disordered" evidence="7">
    <location>
        <begin position="705"/>
        <end position="807"/>
    </location>
</feature>
<sequence>MSAPEISLSQALKVEPHLLAKGDAGILSLAREATKKLYDQGIGEEKASRPYISSLLDACVPRSAVSGKRKRAGGVDVSFHPLFPPAELEHLVLDHMGPEQVWQQLELRNTKLARVLEHVMSSADDDDDDDEDDEDDATQPEAMDDEDAWEDEDEDDEGDEDGDEQEDMDEGFAGASDFSDLDPDEVFYEPLHNEQEQAQRKEAKERDEMMRMYGVSDTALVDAMIASAKDDDEEDEVPTTTRARHPTLDDDFFSIDEFNRMTEAEERRMQTQEANLSGEEPDVDFDDEIDLFAPVDEADESDEDPAESATAADIMYKDFFDPVPGHRKAPAKVSEPDEPPRRTLVRFHDQVRVRPIKQSKSRRAAALLADRPFEEDDEEDEQHGEEEDEEEEDEEEEDEEEEDEEEEDEEEEDEEEEDEEDEDAEDEDEEDEEDEDENEDEEDEEEEADEEQVHGEMTLASDEDTADGEVQADNTARRVAQDLFADETPAPASELSSHERHLAELSEAIARYEDENVREKDWTLMGEASTRERPANSLLQEDLEFERTAKAAPIQTQEHMEGIDAMIRRRILERQYDDVVRQRDVEALPFSASNLLELSDAKSAKSLAELYEDEYQAARGTDAPSEAEARLDNDRASLAADIEALFSTLDALSNAHYTPKAPKAAIQTISNTPAIHMESALPTTLSTGTMLAPEEVYETPAQAPALVGAPSEQSHTEKQRLHHQRRLAKRQRRDRRQRAEAALERSRGAPQRGTQSEKDQALKSLVGHKGVTVVGKDSKRRSVKDAVAGRRPSSSAATPPSGAAWKL</sequence>
<feature type="compositionally biased region" description="Acidic residues" evidence="7">
    <location>
        <begin position="123"/>
        <end position="170"/>
    </location>
</feature>
<evidence type="ECO:0000256" key="1">
    <source>
        <dbReference type="ARBA" id="ARBA00004604"/>
    </source>
</evidence>
<organism evidence="8 9">
    <name type="scientific">Malassezia sympodialis (strain ATCC 42132)</name>
    <name type="common">Atopic eczema-associated yeast</name>
    <dbReference type="NCBI Taxonomy" id="1230383"/>
    <lineage>
        <taxon>Eukaryota</taxon>
        <taxon>Fungi</taxon>
        <taxon>Dikarya</taxon>
        <taxon>Basidiomycota</taxon>
        <taxon>Ustilaginomycotina</taxon>
        <taxon>Malasseziomycetes</taxon>
        <taxon>Malasseziales</taxon>
        <taxon>Malasseziaceae</taxon>
        <taxon>Malassezia</taxon>
    </lineage>
</organism>
<accession>A0A1M8AAR1</accession>
<dbReference type="PANTHER" id="PTHR17039">
    <property type="entry name" value="U3 SMALL NUCLEOLAR RIBONUCLEOPROTEIN PROTEIN MPP10"/>
    <property type="match status" value="1"/>
</dbReference>
<gene>
    <name evidence="8" type="ORF">MSYG_3881</name>
</gene>
<reference evidence="9" key="1">
    <citation type="journal article" date="2017" name="Nucleic Acids Res.">
        <title>Proteogenomics produces comprehensive and highly accurate protein-coding gene annotation in a complete genome assembly of Malassezia sympodialis.</title>
        <authorList>
            <person name="Zhu Y."/>
            <person name="Engstroem P.G."/>
            <person name="Tellgren-Roth C."/>
            <person name="Baudo C.D."/>
            <person name="Kennell J.C."/>
            <person name="Sun S."/>
            <person name="Billmyre R.B."/>
            <person name="Schroeder M.S."/>
            <person name="Andersson A."/>
            <person name="Holm T."/>
            <person name="Sigurgeirsson B."/>
            <person name="Wu G."/>
            <person name="Sankaranarayanan S.R."/>
            <person name="Siddharthan R."/>
            <person name="Sanyal K."/>
            <person name="Lundeberg J."/>
            <person name="Nystedt B."/>
            <person name="Boekhout T."/>
            <person name="Dawson T.L. Jr."/>
            <person name="Heitman J."/>
            <person name="Scheynius A."/>
            <person name="Lehtioe J."/>
        </authorList>
    </citation>
    <scope>NUCLEOTIDE SEQUENCE [LARGE SCALE GENOMIC DNA]</scope>
    <source>
        <strain evidence="9">ATCC 42132</strain>
    </source>
</reference>
<feature type="compositionally biased region" description="Acidic residues" evidence="7">
    <location>
        <begin position="373"/>
        <end position="450"/>
    </location>
</feature>
<evidence type="ECO:0000313" key="8">
    <source>
        <dbReference type="EMBL" id="SHO79532.1"/>
    </source>
</evidence>
<dbReference type="PIRSF" id="PIRSF017300">
    <property type="entry name" value="snoRNP_Mpp10"/>
    <property type="match status" value="1"/>
</dbReference>
<evidence type="ECO:0000256" key="5">
    <source>
        <dbReference type="ARBA" id="ARBA00023274"/>
    </source>
</evidence>
<dbReference type="GO" id="GO:0032040">
    <property type="term" value="C:small-subunit processome"/>
    <property type="evidence" value="ECO:0007669"/>
    <property type="project" value="TreeGrafter"/>
</dbReference>
<evidence type="ECO:0000256" key="3">
    <source>
        <dbReference type="ARBA" id="ARBA00022552"/>
    </source>
</evidence>
<feature type="compositionally biased region" description="Basic residues" evidence="7">
    <location>
        <begin position="720"/>
        <end position="736"/>
    </location>
</feature>
<dbReference type="AlphaFoldDB" id="A0A1M8AAR1"/>
<dbReference type="EMBL" id="LT671826">
    <property type="protein sequence ID" value="SHO79532.1"/>
    <property type="molecule type" value="Genomic_DNA"/>
</dbReference>
<feature type="compositionally biased region" description="Basic residues" evidence="7">
    <location>
        <begin position="354"/>
        <end position="363"/>
    </location>
</feature>
<dbReference type="PANTHER" id="PTHR17039:SF0">
    <property type="entry name" value="U3 SMALL NUCLEOLAR RIBONUCLEOPROTEIN PROTEIN MPP10"/>
    <property type="match status" value="1"/>
</dbReference>
<keyword evidence="2" id="KW-0690">Ribosome biogenesis</keyword>
<feature type="compositionally biased region" description="Basic and acidic residues" evidence="7">
    <location>
        <begin position="737"/>
        <end position="747"/>
    </location>
</feature>
<dbReference type="GO" id="GO:0006364">
    <property type="term" value="P:rRNA processing"/>
    <property type="evidence" value="ECO:0007669"/>
    <property type="project" value="UniProtKB-KW"/>
</dbReference>
<comment type="subcellular location">
    <subcellularLocation>
        <location evidence="1">Nucleus</location>
        <location evidence="1">Nucleolus</location>
    </subcellularLocation>
</comment>